<dbReference type="PANTHER" id="PTHR47623:SF1">
    <property type="entry name" value="OS09G0287300 PROTEIN"/>
    <property type="match status" value="1"/>
</dbReference>
<evidence type="ECO:0000313" key="1">
    <source>
        <dbReference type="EMBL" id="AZR06136.1"/>
    </source>
</evidence>
<proteinExistence type="predicted"/>
<dbReference type="SMART" id="SM00855">
    <property type="entry name" value="PGAM"/>
    <property type="match status" value="1"/>
</dbReference>
<dbReference type="InterPro" id="IPR013078">
    <property type="entry name" value="His_Pase_superF_clade-1"/>
</dbReference>
<dbReference type="Pfam" id="PF00300">
    <property type="entry name" value="His_Phos_1"/>
    <property type="match status" value="1"/>
</dbReference>
<dbReference type="RefSeq" id="WP_108725793.1">
    <property type="nucleotide sequence ID" value="NZ_CP029001.1"/>
</dbReference>
<dbReference type="InterPro" id="IPR029033">
    <property type="entry name" value="His_PPase_superfam"/>
</dbReference>
<dbReference type="SUPFAM" id="SSF53254">
    <property type="entry name" value="Phosphoglycerate mutase-like"/>
    <property type="match status" value="1"/>
</dbReference>
<dbReference type="AlphaFoldDB" id="A0A3Q9GGJ6"/>
<dbReference type="CDD" id="cd07067">
    <property type="entry name" value="HP_PGM_like"/>
    <property type="match status" value="1"/>
</dbReference>
<evidence type="ECO:0000313" key="2">
    <source>
        <dbReference type="Proteomes" id="UP000275951"/>
    </source>
</evidence>
<dbReference type="EMBL" id="CP033905">
    <property type="protein sequence ID" value="AZR06136.1"/>
    <property type="molecule type" value="Genomic_DNA"/>
</dbReference>
<dbReference type="Proteomes" id="UP000275951">
    <property type="component" value="Chromosome"/>
</dbReference>
<reference evidence="1 2" key="1">
    <citation type="submission" date="2018-11" db="EMBL/GenBank/DDBJ databases">
        <title>Multidrug-resistant genes are associated with an 42-kb island TGI1 carrying a complex class 1 integron in a Trueperella pyogenes.</title>
        <authorList>
            <person name="Dong W."/>
        </authorList>
    </citation>
    <scope>NUCLEOTIDE SEQUENCE [LARGE SCALE GENOMIC DNA]</scope>
    <source>
        <strain evidence="1 2">TP4</strain>
    </source>
</reference>
<dbReference type="PANTHER" id="PTHR47623">
    <property type="entry name" value="OS09G0287300 PROTEIN"/>
    <property type="match status" value="1"/>
</dbReference>
<sequence>MKRLIIMRHAQASRAWDDHSRPLSDHGRMQAAVVGGELSRSVGLVDQAFVSDAVRTRQTFDALTLGGLRVASCSIEAGLYVAGGDDVVDMIRAQARGDVVMVLGHEPTMSAVAYQLWDGLGKARFASGFPTAGAAVLAFAGQWWDLPLNSLSLEQFIT</sequence>
<dbReference type="Gene3D" id="3.40.50.1240">
    <property type="entry name" value="Phosphoglycerate mutase-like"/>
    <property type="match status" value="1"/>
</dbReference>
<accession>A0A3Q9GGJ6</accession>
<organism evidence="1 2">
    <name type="scientific">Trueperella pyogenes</name>
    <dbReference type="NCBI Taxonomy" id="1661"/>
    <lineage>
        <taxon>Bacteria</taxon>
        <taxon>Bacillati</taxon>
        <taxon>Actinomycetota</taxon>
        <taxon>Actinomycetes</taxon>
        <taxon>Actinomycetales</taxon>
        <taxon>Actinomycetaceae</taxon>
        <taxon>Trueperella</taxon>
    </lineage>
</organism>
<name>A0A3Q9GGJ6_9ACTO</name>
<protein>
    <submittedName>
        <fullName evidence="1">Histidine phosphatase</fullName>
    </submittedName>
</protein>
<gene>
    <name evidence="1" type="ORF">EBQ10_01725</name>
</gene>